<proteinExistence type="predicted"/>
<dbReference type="GO" id="GO:0016020">
    <property type="term" value="C:membrane"/>
    <property type="evidence" value="ECO:0007669"/>
    <property type="project" value="UniProtKB-UniRule"/>
</dbReference>
<dbReference type="AlphaFoldDB" id="A0AA90Z314"/>
<feature type="chain" id="PRO_5041713512" evidence="2">
    <location>
        <begin position="19"/>
        <end position="300"/>
    </location>
</feature>
<dbReference type="InterPro" id="IPR006665">
    <property type="entry name" value="OmpA-like"/>
</dbReference>
<dbReference type="SUPFAM" id="SSF103088">
    <property type="entry name" value="OmpA-like"/>
    <property type="match status" value="1"/>
</dbReference>
<dbReference type="RefSeq" id="WP_171330430.1">
    <property type="nucleotide sequence ID" value="NZ_WVRA01000004.1"/>
</dbReference>
<dbReference type="InterPro" id="IPR050330">
    <property type="entry name" value="Bact_OuterMem_StrucFunc"/>
</dbReference>
<keyword evidence="1" id="KW-0472">Membrane</keyword>
<feature type="domain" description="OmpA-like" evidence="3">
    <location>
        <begin position="183"/>
        <end position="300"/>
    </location>
</feature>
<organism evidence="4 5">
    <name type="scientific">Ruegeria atlantica</name>
    <dbReference type="NCBI Taxonomy" id="81569"/>
    <lineage>
        <taxon>Bacteria</taxon>
        <taxon>Pseudomonadati</taxon>
        <taxon>Pseudomonadota</taxon>
        <taxon>Alphaproteobacteria</taxon>
        <taxon>Rhodobacterales</taxon>
        <taxon>Roseobacteraceae</taxon>
        <taxon>Ruegeria</taxon>
    </lineage>
</organism>
<protein>
    <submittedName>
        <fullName evidence="4">OmpA family protein</fullName>
    </submittedName>
</protein>
<gene>
    <name evidence="4" type="ORF">GS634_12705</name>
</gene>
<dbReference type="InterPro" id="IPR036737">
    <property type="entry name" value="OmpA-like_sf"/>
</dbReference>
<evidence type="ECO:0000256" key="2">
    <source>
        <dbReference type="SAM" id="SignalP"/>
    </source>
</evidence>
<evidence type="ECO:0000313" key="5">
    <source>
        <dbReference type="Proteomes" id="UP000597886"/>
    </source>
</evidence>
<comment type="caution">
    <text evidence="4">The sequence shown here is derived from an EMBL/GenBank/DDBJ whole genome shotgun (WGS) entry which is preliminary data.</text>
</comment>
<reference evidence="4" key="1">
    <citation type="submission" date="2019-12" db="EMBL/GenBank/DDBJ databases">
        <title>Ruegeria JWLKs population differentiation of coral mucus and skeleton niches.</title>
        <authorList>
            <person name="Luo D."/>
        </authorList>
    </citation>
    <scope>NUCLEOTIDE SEQUENCE</scope>
    <source>
        <strain evidence="4">HKCCD6181</strain>
    </source>
</reference>
<dbReference type="Proteomes" id="UP000597886">
    <property type="component" value="Unassembled WGS sequence"/>
</dbReference>
<evidence type="ECO:0000256" key="1">
    <source>
        <dbReference type="PROSITE-ProRule" id="PRU00473"/>
    </source>
</evidence>
<dbReference type="CDD" id="cd07185">
    <property type="entry name" value="OmpA_C-like"/>
    <property type="match status" value="1"/>
</dbReference>
<dbReference type="PANTHER" id="PTHR30329">
    <property type="entry name" value="STATOR ELEMENT OF FLAGELLAR MOTOR COMPLEX"/>
    <property type="match status" value="1"/>
</dbReference>
<dbReference type="PROSITE" id="PS51123">
    <property type="entry name" value="OMPA_2"/>
    <property type="match status" value="1"/>
</dbReference>
<evidence type="ECO:0000259" key="3">
    <source>
        <dbReference type="PROSITE" id="PS51123"/>
    </source>
</evidence>
<evidence type="ECO:0000313" key="4">
    <source>
        <dbReference type="EMBL" id="NOE18982.1"/>
    </source>
</evidence>
<dbReference type="EMBL" id="WVRA01000004">
    <property type="protein sequence ID" value="NOE18982.1"/>
    <property type="molecule type" value="Genomic_DNA"/>
</dbReference>
<dbReference type="Gene3D" id="3.30.1330.60">
    <property type="entry name" value="OmpA-like domain"/>
    <property type="match status" value="1"/>
</dbReference>
<name>A0AA90Z314_9RHOB</name>
<sequence length="300" mass="31977">MIRAAALVALLMTGPVAAQDLTLPASARQISDRTSPLDSYDLPTGAYANGSVPAETREGRVERYTWRLQAGSSTTLQLLAPLRDQIGAQGYKILFECDARVCGGFDFRFGTEVVPTPDMYVAIQDYRFLSATKGPVALSLLVSRNPPDGYVQMIRVTPQDAPDPDPVVVEQAVEGSVGVLEALATTGHVILDDLHFPTGEVALGEGPFDSLTLLAGYLTDNPNTRLALVGHTDDTGALQANIAVSKSRAEAVRTRLIDAHGVAPDRIEAQGVGYLSPLTSNATPEGRDLNRRVEAVLLVN</sequence>
<dbReference type="Pfam" id="PF00691">
    <property type="entry name" value="OmpA"/>
    <property type="match status" value="1"/>
</dbReference>
<accession>A0AA90Z314</accession>
<dbReference type="PANTHER" id="PTHR30329:SF21">
    <property type="entry name" value="LIPOPROTEIN YIAD-RELATED"/>
    <property type="match status" value="1"/>
</dbReference>
<feature type="signal peptide" evidence="2">
    <location>
        <begin position="1"/>
        <end position="18"/>
    </location>
</feature>
<keyword evidence="2" id="KW-0732">Signal</keyword>